<protein>
    <submittedName>
        <fullName evidence="1">CLUMA_CG011820, isoform A</fullName>
    </submittedName>
</protein>
<dbReference type="Proteomes" id="UP000183832">
    <property type="component" value="Unassembled WGS sequence"/>
</dbReference>
<keyword evidence="2" id="KW-1185">Reference proteome</keyword>
<organism evidence="1 2">
    <name type="scientific">Clunio marinus</name>
    <dbReference type="NCBI Taxonomy" id="568069"/>
    <lineage>
        <taxon>Eukaryota</taxon>
        <taxon>Metazoa</taxon>
        <taxon>Ecdysozoa</taxon>
        <taxon>Arthropoda</taxon>
        <taxon>Hexapoda</taxon>
        <taxon>Insecta</taxon>
        <taxon>Pterygota</taxon>
        <taxon>Neoptera</taxon>
        <taxon>Endopterygota</taxon>
        <taxon>Diptera</taxon>
        <taxon>Nematocera</taxon>
        <taxon>Chironomoidea</taxon>
        <taxon>Chironomidae</taxon>
        <taxon>Clunio</taxon>
    </lineage>
</organism>
<accession>A0A1J1IDW5</accession>
<reference evidence="1 2" key="1">
    <citation type="submission" date="2015-04" db="EMBL/GenBank/DDBJ databases">
        <authorList>
            <person name="Syromyatnikov M.Y."/>
            <person name="Popov V.N."/>
        </authorList>
    </citation>
    <scope>NUCLEOTIDE SEQUENCE [LARGE SCALE GENOMIC DNA]</scope>
</reference>
<dbReference type="OrthoDB" id="8062618at2759"/>
<evidence type="ECO:0000313" key="1">
    <source>
        <dbReference type="EMBL" id="CRK98463.1"/>
    </source>
</evidence>
<evidence type="ECO:0000313" key="2">
    <source>
        <dbReference type="Proteomes" id="UP000183832"/>
    </source>
</evidence>
<dbReference type="AlphaFoldDB" id="A0A1J1IDW5"/>
<proteinExistence type="predicted"/>
<dbReference type="EMBL" id="CVRI01000047">
    <property type="protein sequence ID" value="CRK98463.1"/>
    <property type="molecule type" value="Genomic_DNA"/>
</dbReference>
<name>A0A1J1IDW5_9DIPT</name>
<gene>
    <name evidence="1" type="ORF">CLUMA_CG011820</name>
</gene>
<sequence length="108" mass="12222">MKSRLSPSLELFSENILPLPVMNDYHLLIIAFKIRNNLLKNNIELKYINEIHSHGTRRVGNFHVVKNHVRAVALFKAGVLQKNFSGALTTNIMTPVLVPLGMFNTDGR</sequence>